<dbReference type="InterPro" id="IPR011990">
    <property type="entry name" value="TPR-like_helical_dom_sf"/>
</dbReference>
<dbReference type="GO" id="GO:0005483">
    <property type="term" value="F:soluble NSF attachment protein activity"/>
    <property type="evidence" value="ECO:0007669"/>
    <property type="project" value="TreeGrafter"/>
</dbReference>
<evidence type="ECO:0000313" key="9">
    <source>
        <dbReference type="Proteomes" id="UP001314263"/>
    </source>
</evidence>
<dbReference type="PRINTS" id="PR00448">
    <property type="entry name" value="NSFATTACHMNT"/>
</dbReference>
<evidence type="ECO:0000256" key="4">
    <source>
        <dbReference type="ARBA" id="ARBA00022892"/>
    </source>
</evidence>
<evidence type="ECO:0000256" key="3">
    <source>
        <dbReference type="ARBA" id="ARBA00022448"/>
    </source>
</evidence>
<protein>
    <recommendedName>
        <fullName evidence="10">Alpha-soluble NSF attachment protein</fullName>
    </recommendedName>
</protein>
<evidence type="ECO:0000256" key="6">
    <source>
        <dbReference type="ARBA" id="ARBA00023136"/>
    </source>
</evidence>
<dbReference type="AlphaFoldDB" id="A0AAV1IHF0"/>
<accession>A0AAV1IHF0</accession>
<dbReference type="Gene3D" id="1.25.40.10">
    <property type="entry name" value="Tetratricopeptide repeat domain"/>
    <property type="match status" value="1"/>
</dbReference>
<dbReference type="GO" id="GO:0031201">
    <property type="term" value="C:SNARE complex"/>
    <property type="evidence" value="ECO:0007669"/>
    <property type="project" value="TreeGrafter"/>
</dbReference>
<keyword evidence="4 7" id="KW-0931">ER-Golgi transport</keyword>
<name>A0AAV1IHF0_9CHLO</name>
<evidence type="ECO:0000256" key="1">
    <source>
        <dbReference type="ARBA" id="ARBA00004170"/>
    </source>
</evidence>
<dbReference type="Proteomes" id="UP001314263">
    <property type="component" value="Unassembled WGS sequence"/>
</dbReference>
<organism evidence="8 9">
    <name type="scientific">Coccomyxa viridis</name>
    <dbReference type="NCBI Taxonomy" id="1274662"/>
    <lineage>
        <taxon>Eukaryota</taxon>
        <taxon>Viridiplantae</taxon>
        <taxon>Chlorophyta</taxon>
        <taxon>core chlorophytes</taxon>
        <taxon>Trebouxiophyceae</taxon>
        <taxon>Trebouxiophyceae incertae sedis</taxon>
        <taxon>Coccomyxaceae</taxon>
        <taxon>Coccomyxa</taxon>
    </lineage>
</organism>
<sequence length="296" mass="33189">MGDPAARASELMKKADKKLTGFGLFGGFGNRYEDAAEMYERAANQYKLAKAWADAGQAFEKLAQTHLKLESRLEAASSYVEAAKCYQKTNKSDVLRVLHNAVHYYTESGRLGMAAKQLREVAETMEKQNLKEESIEFYNQAAELFSGEEQTSEANKCRLKVAQFSAEQERYVPAIEIYEDVAVRSMDNNLLKFSAKGYLLNAGICRLCVGDASDLNRALERYEDIDYTFSGSREGKLLRDLADAQEQGDIENFTQAVQEFDSMTRLDAWKTMLLLRAKKRIEGGPAAFGADEPDLT</sequence>
<dbReference type="EMBL" id="CAUYUE010000015">
    <property type="protein sequence ID" value="CAK0786662.1"/>
    <property type="molecule type" value="Genomic_DNA"/>
</dbReference>
<evidence type="ECO:0000256" key="5">
    <source>
        <dbReference type="ARBA" id="ARBA00022927"/>
    </source>
</evidence>
<dbReference type="SUPFAM" id="SSF48452">
    <property type="entry name" value="TPR-like"/>
    <property type="match status" value="1"/>
</dbReference>
<dbReference type="GO" id="GO:0006886">
    <property type="term" value="P:intracellular protein transport"/>
    <property type="evidence" value="ECO:0007669"/>
    <property type="project" value="UniProtKB-UniRule"/>
</dbReference>
<dbReference type="PANTHER" id="PTHR13768:SF8">
    <property type="entry name" value="ALPHA-SOLUBLE NSF ATTACHMENT PROTEIN"/>
    <property type="match status" value="1"/>
</dbReference>
<evidence type="ECO:0000256" key="7">
    <source>
        <dbReference type="RuleBase" id="RU367013"/>
    </source>
</evidence>
<proteinExistence type="inferred from homology"/>
<keyword evidence="9" id="KW-1185">Reference proteome</keyword>
<evidence type="ECO:0000256" key="2">
    <source>
        <dbReference type="ARBA" id="ARBA00010050"/>
    </source>
</evidence>
<keyword evidence="6 7" id="KW-0472">Membrane</keyword>
<evidence type="ECO:0000313" key="8">
    <source>
        <dbReference type="EMBL" id="CAK0786662.1"/>
    </source>
</evidence>
<gene>
    <name evidence="8" type="ORF">CVIRNUC_009876</name>
</gene>
<comment type="caution">
    <text evidence="8">The sequence shown here is derived from an EMBL/GenBank/DDBJ whole genome shotgun (WGS) entry which is preliminary data.</text>
</comment>
<dbReference type="FunFam" id="1.25.40.10:FF:000049">
    <property type="entry name" value="Alpha-soluble NSF attachment protein-like"/>
    <property type="match status" value="1"/>
</dbReference>
<keyword evidence="5 7" id="KW-0653">Protein transport</keyword>
<reference evidence="8 9" key="1">
    <citation type="submission" date="2023-10" db="EMBL/GenBank/DDBJ databases">
        <authorList>
            <person name="Maclean D."/>
            <person name="Macfadyen A."/>
        </authorList>
    </citation>
    <scope>NUCLEOTIDE SEQUENCE [LARGE SCALE GENOMIC DNA]</scope>
</reference>
<dbReference type="PANTHER" id="PTHR13768">
    <property type="entry name" value="SOLUBLE NSF ATTACHMENT PROTEIN SNAP"/>
    <property type="match status" value="1"/>
</dbReference>
<dbReference type="Pfam" id="PF14938">
    <property type="entry name" value="SNAP"/>
    <property type="match status" value="1"/>
</dbReference>
<dbReference type="CDD" id="cd15832">
    <property type="entry name" value="SNAP"/>
    <property type="match status" value="1"/>
</dbReference>
<dbReference type="GO" id="GO:0035494">
    <property type="term" value="P:SNARE complex disassembly"/>
    <property type="evidence" value="ECO:0007669"/>
    <property type="project" value="TreeGrafter"/>
</dbReference>
<comment type="subcellular location">
    <subcellularLocation>
        <location evidence="1 7">Membrane</location>
        <topology evidence="1 7">Peripheral membrane protein</topology>
    </subcellularLocation>
</comment>
<dbReference type="GO" id="GO:0005774">
    <property type="term" value="C:vacuolar membrane"/>
    <property type="evidence" value="ECO:0007669"/>
    <property type="project" value="TreeGrafter"/>
</dbReference>
<comment type="similarity">
    <text evidence="2 7">Belongs to the SNAP family.</text>
</comment>
<evidence type="ECO:0008006" key="10">
    <source>
        <dbReference type="Google" id="ProtNLM"/>
    </source>
</evidence>
<keyword evidence="3 7" id="KW-0813">Transport</keyword>
<dbReference type="GO" id="GO:0019905">
    <property type="term" value="F:syntaxin binding"/>
    <property type="evidence" value="ECO:0007669"/>
    <property type="project" value="TreeGrafter"/>
</dbReference>
<dbReference type="InterPro" id="IPR000744">
    <property type="entry name" value="NSF_attach"/>
</dbReference>
<comment type="function">
    <text evidence="7">Required for vesicular transport between the endoplasmic reticulum and the Golgi apparatus.</text>
</comment>